<organism evidence="1 2">
    <name type="scientific">Aspergillus ibericus CBS 121593</name>
    <dbReference type="NCBI Taxonomy" id="1448316"/>
    <lineage>
        <taxon>Eukaryota</taxon>
        <taxon>Fungi</taxon>
        <taxon>Dikarya</taxon>
        <taxon>Ascomycota</taxon>
        <taxon>Pezizomycotina</taxon>
        <taxon>Eurotiomycetes</taxon>
        <taxon>Eurotiomycetidae</taxon>
        <taxon>Eurotiales</taxon>
        <taxon>Aspergillaceae</taxon>
        <taxon>Aspergillus</taxon>
        <taxon>Aspergillus subgen. Circumdati</taxon>
    </lineage>
</organism>
<keyword evidence="2" id="KW-1185">Reference proteome</keyword>
<accession>A0A395GV26</accession>
<reference evidence="1 2" key="1">
    <citation type="submission" date="2018-02" db="EMBL/GenBank/DDBJ databases">
        <title>The genomes of Aspergillus section Nigri reveals drivers in fungal speciation.</title>
        <authorList>
            <consortium name="DOE Joint Genome Institute"/>
            <person name="Vesth T.C."/>
            <person name="Nybo J."/>
            <person name="Theobald S."/>
            <person name="Brandl J."/>
            <person name="Frisvad J.C."/>
            <person name="Nielsen K.F."/>
            <person name="Lyhne E.K."/>
            <person name="Kogle M.E."/>
            <person name="Kuo A."/>
            <person name="Riley R."/>
            <person name="Clum A."/>
            <person name="Nolan M."/>
            <person name="Lipzen A."/>
            <person name="Salamov A."/>
            <person name="Henrissat B."/>
            <person name="Wiebenga A."/>
            <person name="De vries R.P."/>
            <person name="Grigoriev I.V."/>
            <person name="Mortensen U.H."/>
            <person name="Andersen M.R."/>
            <person name="Baker S.E."/>
        </authorList>
    </citation>
    <scope>NUCLEOTIDE SEQUENCE [LARGE SCALE GENOMIC DNA]</scope>
    <source>
        <strain evidence="1 2">CBS 121593</strain>
    </source>
</reference>
<dbReference type="GeneID" id="37218618"/>
<sequence length="152" mass="17602">MLRRGRVTREARGRSSDRCRAVEAWPKVPSPPDITWLASDNKENKTQNKMEEKFSASQSAESRWQLRWPDMFSLPWQYPRFTAIGGAPRCSLSYLSHSLLLILLELGCCDHSSPGELPRIFFLIPLVRRLVVTLSRLIQVFRLQHCDSLFLM</sequence>
<evidence type="ECO:0000313" key="1">
    <source>
        <dbReference type="EMBL" id="RAK98868.1"/>
    </source>
</evidence>
<gene>
    <name evidence="1" type="ORF">BO80DRAFT_147845</name>
</gene>
<dbReference type="EMBL" id="KZ824450">
    <property type="protein sequence ID" value="RAK98868.1"/>
    <property type="molecule type" value="Genomic_DNA"/>
</dbReference>
<dbReference type="AlphaFoldDB" id="A0A395GV26"/>
<dbReference type="Proteomes" id="UP000249402">
    <property type="component" value="Unassembled WGS sequence"/>
</dbReference>
<evidence type="ECO:0000313" key="2">
    <source>
        <dbReference type="Proteomes" id="UP000249402"/>
    </source>
</evidence>
<protein>
    <submittedName>
        <fullName evidence="1">Uncharacterized protein</fullName>
    </submittedName>
</protein>
<dbReference type="RefSeq" id="XP_025573196.1">
    <property type="nucleotide sequence ID" value="XM_025713753.1"/>
</dbReference>
<name>A0A395GV26_9EURO</name>
<dbReference type="VEuPathDB" id="FungiDB:BO80DRAFT_147845"/>
<proteinExistence type="predicted"/>